<protein>
    <submittedName>
        <fullName evidence="2">Uncharacterized protein</fullName>
    </submittedName>
</protein>
<dbReference type="AlphaFoldDB" id="W2SUQ9"/>
<evidence type="ECO:0000313" key="2">
    <source>
        <dbReference type="EMBL" id="ETN73360.1"/>
    </source>
</evidence>
<dbReference type="Proteomes" id="UP000053676">
    <property type="component" value="Unassembled WGS sequence"/>
</dbReference>
<proteinExistence type="predicted"/>
<gene>
    <name evidence="2" type="ORF">NECAME_18389</name>
</gene>
<evidence type="ECO:0000313" key="3">
    <source>
        <dbReference type="Proteomes" id="UP000053676"/>
    </source>
</evidence>
<dbReference type="EMBL" id="KI661098">
    <property type="protein sequence ID" value="ETN73360.1"/>
    <property type="molecule type" value="Genomic_DNA"/>
</dbReference>
<keyword evidence="1" id="KW-0175">Coiled coil</keyword>
<feature type="coiled-coil region" evidence="1">
    <location>
        <begin position="3"/>
        <end position="44"/>
    </location>
</feature>
<evidence type="ECO:0000256" key="1">
    <source>
        <dbReference type="SAM" id="Coils"/>
    </source>
</evidence>
<name>W2SUQ9_NECAM</name>
<sequence>MKKNDQSGYLKALERRLQDSERKNQLLRLKAEAYETAIQIAEEQFNIPILKKSGAKQSKS</sequence>
<reference evidence="3" key="1">
    <citation type="journal article" date="2014" name="Nat. Genet.">
        <title>Genome of the human hookworm Necator americanus.</title>
        <authorList>
            <person name="Tang Y.T."/>
            <person name="Gao X."/>
            <person name="Rosa B.A."/>
            <person name="Abubucker S."/>
            <person name="Hallsworth-Pepin K."/>
            <person name="Martin J."/>
            <person name="Tyagi R."/>
            <person name="Heizer E."/>
            <person name="Zhang X."/>
            <person name="Bhonagiri-Palsikar V."/>
            <person name="Minx P."/>
            <person name="Warren W.C."/>
            <person name="Wang Q."/>
            <person name="Zhan B."/>
            <person name="Hotez P.J."/>
            <person name="Sternberg P.W."/>
            <person name="Dougall A."/>
            <person name="Gaze S.T."/>
            <person name="Mulvenna J."/>
            <person name="Sotillo J."/>
            <person name="Ranganathan S."/>
            <person name="Rabelo E.M."/>
            <person name="Wilson R.K."/>
            <person name="Felgner P.L."/>
            <person name="Bethony J."/>
            <person name="Hawdon J.M."/>
            <person name="Gasser R.B."/>
            <person name="Loukas A."/>
            <person name="Mitreva M."/>
        </authorList>
    </citation>
    <scope>NUCLEOTIDE SEQUENCE [LARGE SCALE GENOMIC DNA]</scope>
</reference>
<keyword evidence="3" id="KW-1185">Reference proteome</keyword>
<accession>W2SUQ9</accession>
<organism evidence="2 3">
    <name type="scientific">Necator americanus</name>
    <name type="common">Human hookworm</name>
    <dbReference type="NCBI Taxonomy" id="51031"/>
    <lineage>
        <taxon>Eukaryota</taxon>
        <taxon>Metazoa</taxon>
        <taxon>Ecdysozoa</taxon>
        <taxon>Nematoda</taxon>
        <taxon>Chromadorea</taxon>
        <taxon>Rhabditida</taxon>
        <taxon>Rhabditina</taxon>
        <taxon>Rhabditomorpha</taxon>
        <taxon>Strongyloidea</taxon>
        <taxon>Ancylostomatidae</taxon>
        <taxon>Bunostominae</taxon>
        <taxon>Necator</taxon>
    </lineage>
</organism>
<dbReference type="KEGG" id="nai:NECAME_18389"/>